<name>A0A916UKA2_9BURK</name>
<dbReference type="PANTHER" id="PTHR43130:SF11">
    <property type="entry name" value="TRANSCRIPTIONAL REGULATORY PROTEIN"/>
    <property type="match status" value="1"/>
</dbReference>
<evidence type="ECO:0000256" key="1">
    <source>
        <dbReference type="ARBA" id="ARBA00023015"/>
    </source>
</evidence>
<dbReference type="InterPro" id="IPR029062">
    <property type="entry name" value="Class_I_gatase-like"/>
</dbReference>
<keyword evidence="5" id="KW-1185">Reference proteome</keyword>
<evidence type="ECO:0000313" key="5">
    <source>
        <dbReference type="Proteomes" id="UP000637423"/>
    </source>
</evidence>
<dbReference type="PANTHER" id="PTHR43130">
    <property type="entry name" value="ARAC-FAMILY TRANSCRIPTIONAL REGULATOR"/>
    <property type="match status" value="1"/>
</dbReference>
<dbReference type="GO" id="GO:0043565">
    <property type="term" value="F:sequence-specific DNA binding"/>
    <property type="evidence" value="ECO:0007669"/>
    <property type="project" value="InterPro"/>
</dbReference>
<proteinExistence type="predicted"/>
<feature type="domain" description="HTH araC/xylS-type" evidence="3">
    <location>
        <begin position="225"/>
        <end position="323"/>
    </location>
</feature>
<dbReference type="Gene3D" id="3.40.50.880">
    <property type="match status" value="1"/>
</dbReference>
<dbReference type="InterPro" id="IPR009057">
    <property type="entry name" value="Homeodomain-like_sf"/>
</dbReference>
<evidence type="ECO:0000259" key="3">
    <source>
        <dbReference type="PROSITE" id="PS01124"/>
    </source>
</evidence>
<accession>A0A916UKA2</accession>
<sequence length="324" mass="35180">MILAMKIYVLVLDDVFDTGLSTVLDTFGIANELGGMGEGHSSRFDVKLLAVRKQIRTSHGFIVPVVSAAGMERPDVVLVPAMGAKMPDQVRSALQRKEVADLCKLLHGWSGEGTTIAAACTGTFILAKSGLLDGHAATTSWWLAPLFRELFPKVKLDESHMLVNSGNRVTAGAALGHLDLALWLVRSISPALAATAARYLIIEPRHSQAAFIIPDHLAHTDPVVERFEQWARGKLAEGFSLSEAASATGTSERTLARRLQAVLGKTPLSYFQDLRVERAVHLLQTSNASVEQIASQVGYADGVTLRTLLRRKIGRGVRELRSRQ</sequence>
<keyword evidence="1" id="KW-0805">Transcription regulation</keyword>
<organism evidence="4 5">
    <name type="scientific">Undibacterium terreum</name>
    <dbReference type="NCBI Taxonomy" id="1224302"/>
    <lineage>
        <taxon>Bacteria</taxon>
        <taxon>Pseudomonadati</taxon>
        <taxon>Pseudomonadota</taxon>
        <taxon>Betaproteobacteria</taxon>
        <taxon>Burkholderiales</taxon>
        <taxon>Oxalobacteraceae</taxon>
        <taxon>Undibacterium</taxon>
    </lineage>
</organism>
<evidence type="ECO:0000256" key="2">
    <source>
        <dbReference type="ARBA" id="ARBA00023163"/>
    </source>
</evidence>
<dbReference type="Pfam" id="PF01965">
    <property type="entry name" value="DJ-1_PfpI"/>
    <property type="match status" value="1"/>
</dbReference>
<dbReference type="AlphaFoldDB" id="A0A916UKA2"/>
<dbReference type="InterPro" id="IPR052158">
    <property type="entry name" value="INH-QAR"/>
</dbReference>
<dbReference type="GO" id="GO:0003700">
    <property type="term" value="F:DNA-binding transcription factor activity"/>
    <property type="evidence" value="ECO:0007669"/>
    <property type="project" value="InterPro"/>
</dbReference>
<comment type="caution">
    <text evidence="4">The sequence shown here is derived from an EMBL/GenBank/DDBJ whole genome shotgun (WGS) entry which is preliminary data.</text>
</comment>
<reference evidence="4" key="1">
    <citation type="journal article" date="2014" name="Int. J. Syst. Evol. Microbiol.">
        <title>Complete genome sequence of Corynebacterium casei LMG S-19264T (=DSM 44701T), isolated from a smear-ripened cheese.</title>
        <authorList>
            <consortium name="US DOE Joint Genome Institute (JGI-PGF)"/>
            <person name="Walter F."/>
            <person name="Albersmeier A."/>
            <person name="Kalinowski J."/>
            <person name="Ruckert C."/>
        </authorList>
    </citation>
    <scope>NUCLEOTIDE SEQUENCE</scope>
    <source>
        <strain evidence="4">CGMCC 1.10998</strain>
    </source>
</reference>
<dbReference type="SUPFAM" id="SSF52317">
    <property type="entry name" value="Class I glutamine amidotransferase-like"/>
    <property type="match status" value="1"/>
</dbReference>
<dbReference type="Gene3D" id="1.10.10.60">
    <property type="entry name" value="Homeodomain-like"/>
    <property type="match status" value="1"/>
</dbReference>
<dbReference type="Pfam" id="PF12833">
    <property type="entry name" value="HTH_18"/>
    <property type="match status" value="1"/>
</dbReference>
<dbReference type="InterPro" id="IPR018060">
    <property type="entry name" value="HTH_AraC"/>
</dbReference>
<dbReference type="PROSITE" id="PS01124">
    <property type="entry name" value="HTH_ARAC_FAMILY_2"/>
    <property type="match status" value="1"/>
</dbReference>
<dbReference type="Proteomes" id="UP000637423">
    <property type="component" value="Unassembled WGS sequence"/>
</dbReference>
<keyword evidence="2" id="KW-0804">Transcription</keyword>
<reference evidence="4" key="2">
    <citation type="submission" date="2020-09" db="EMBL/GenBank/DDBJ databases">
        <authorList>
            <person name="Sun Q."/>
            <person name="Zhou Y."/>
        </authorList>
    </citation>
    <scope>NUCLEOTIDE SEQUENCE</scope>
    <source>
        <strain evidence="4">CGMCC 1.10998</strain>
    </source>
</reference>
<dbReference type="InterPro" id="IPR002818">
    <property type="entry name" value="DJ-1/PfpI"/>
</dbReference>
<gene>
    <name evidence="4" type="ORF">GCM10011396_24420</name>
</gene>
<dbReference type="CDD" id="cd03138">
    <property type="entry name" value="GATase1_AraC_2"/>
    <property type="match status" value="1"/>
</dbReference>
<dbReference type="EMBL" id="BMED01000002">
    <property type="protein sequence ID" value="GGC76259.1"/>
    <property type="molecule type" value="Genomic_DNA"/>
</dbReference>
<evidence type="ECO:0000313" key="4">
    <source>
        <dbReference type="EMBL" id="GGC76259.1"/>
    </source>
</evidence>
<protein>
    <submittedName>
        <fullName evidence="4">AraC family transcriptional regulator</fullName>
    </submittedName>
</protein>
<dbReference type="SUPFAM" id="SSF46689">
    <property type="entry name" value="Homeodomain-like"/>
    <property type="match status" value="1"/>
</dbReference>
<dbReference type="SMART" id="SM00342">
    <property type="entry name" value="HTH_ARAC"/>
    <property type="match status" value="1"/>
</dbReference>